<dbReference type="EMBL" id="AAIAUU010000009">
    <property type="protein sequence ID" value="ECC2503481.1"/>
    <property type="molecule type" value="Genomic_DNA"/>
</dbReference>
<comment type="caution">
    <text evidence="1">The sequence shown here is derived from an EMBL/GenBank/DDBJ whole genome shotgun (WGS) entry which is preliminary data.</text>
</comment>
<name>A0A625K5S8_CAMCO</name>
<organism evidence="1">
    <name type="scientific">Campylobacter coli</name>
    <dbReference type="NCBI Taxonomy" id="195"/>
    <lineage>
        <taxon>Bacteria</taxon>
        <taxon>Pseudomonadati</taxon>
        <taxon>Campylobacterota</taxon>
        <taxon>Epsilonproteobacteria</taxon>
        <taxon>Campylobacterales</taxon>
        <taxon>Campylobacteraceae</taxon>
        <taxon>Campylobacter</taxon>
    </lineage>
</organism>
<dbReference type="RefSeq" id="WP_173939900.1">
    <property type="nucleotide sequence ID" value="NZ_CP172391.1"/>
</dbReference>
<reference evidence="1" key="1">
    <citation type="submission" date="2019-07" db="EMBL/GenBank/DDBJ databases">
        <authorList>
            <consortium name="NARMS: The National Antimicrobial Resistance Monitoring System"/>
        </authorList>
    </citation>
    <scope>NUCLEOTIDE SEQUENCE</scope>
    <source>
        <strain evidence="1">FSIS31902317</strain>
    </source>
</reference>
<accession>A0A625K5S8</accession>
<evidence type="ECO:0000313" key="1">
    <source>
        <dbReference type="EMBL" id="ECC2503481.1"/>
    </source>
</evidence>
<gene>
    <name evidence="1" type="ORF">FOK70_07495</name>
</gene>
<dbReference type="AlphaFoldDB" id="A0A625K5S8"/>
<protein>
    <submittedName>
        <fullName evidence="1">Uncharacterized protein</fullName>
    </submittedName>
</protein>
<sequence length="127" mass="14840">MIEVIIAILLFLILLAILGYKREADSLLGCLLMIPIGIISFLFEILLHLLLSPIYIIAFFMPSKEKKALSELENIKQENEELTKEKKALCKLENIKKENEELRKENEKLINKRGLLLKKLNKRRKHE</sequence>
<proteinExistence type="predicted"/>